<dbReference type="InterPro" id="IPR016024">
    <property type="entry name" value="ARM-type_fold"/>
</dbReference>
<protein>
    <recommendedName>
        <fullName evidence="5">PUM-HD domain-containing protein</fullName>
    </recommendedName>
</protein>
<evidence type="ECO:0000259" key="5">
    <source>
        <dbReference type="PROSITE" id="PS50303"/>
    </source>
</evidence>
<feature type="repeat" description="Pumilio" evidence="4">
    <location>
        <begin position="295"/>
        <end position="330"/>
    </location>
</feature>
<name>A0A811KUE3_9BILA</name>
<evidence type="ECO:0000256" key="3">
    <source>
        <dbReference type="ARBA" id="ARBA00022782"/>
    </source>
</evidence>
<keyword evidence="2" id="KW-0677">Repeat</keyword>
<evidence type="ECO:0000313" key="6">
    <source>
        <dbReference type="EMBL" id="CAD5218623.1"/>
    </source>
</evidence>
<reference evidence="6" key="1">
    <citation type="submission" date="2020-09" db="EMBL/GenBank/DDBJ databases">
        <authorList>
            <person name="Kikuchi T."/>
        </authorList>
    </citation>
    <scope>NUCLEOTIDE SEQUENCE</scope>
    <source>
        <strain evidence="6">SH1</strain>
    </source>
</reference>
<dbReference type="EMBL" id="CAJFDH010000004">
    <property type="protein sequence ID" value="CAD5218623.1"/>
    <property type="molecule type" value="Genomic_DNA"/>
</dbReference>
<feature type="repeat" description="Pumilio" evidence="4">
    <location>
        <begin position="413"/>
        <end position="454"/>
    </location>
</feature>
<proteinExistence type="predicted"/>
<dbReference type="PROSITE" id="PS50302">
    <property type="entry name" value="PUM"/>
    <property type="match status" value="3"/>
</dbReference>
<dbReference type="Proteomes" id="UP000783686">
    <property type="component" value="Unassembled WGS sequence"/>
</dbReference>
<evidence type="ECO:0000313" key="7">
    <source>
        <dbReference type="Proteomes" id="UP000614601"/>
    </source>
</evidence>
<dbReference type="Gene3D" id="1.25.10.10">
    <property type="entry name" value="Leucine-rich Repeat Variant"/>
    <property type="match status" value="1"/>
</dbReference>
<dbReference type="SUPFAM" id="SSF48371">
    <property type="entry name" value="ARM repeat"/>
    <property type="match status" value="1"/>
</dbReference>
<gene>
    <name evidence="6" type="ORF">BOKJ2_LOCUS7833</name>
</gene>
<dbReference type="PROSITE" id="PS50303">
    <property type="entry name" value="PUM_HD"/>
    <property type="match status" value="1"/>
</dbReference>
<dbReference type="GO" id="GO:0010608">
    <property type="term" value="P:post-transcriptional regulation of gene expression"/>
    <property type="evidence" value="ECO:0007669"/>
    <property type="project" value="TreeGrafter"/>
</dbReference>
<dbReference type="PANTHER" id="PTHR12537:SF112">
    <property type="entry name" value="FEM-3 MRNA-BINDING FACTOR 1-RELATED"/>
    <property type="match status" value="1"/>
</dbReference>
<dbReference type="SMART" id="SM00025">
    <property type="entry name" value="Pumilio"/>
    <property type="match status" value="6"/>
</dbReference>
<dbReference type="InterPro" id="IPR011989">
    <property type="entry name" value="ARM-like"/>
</dbReference>
<comment type="caution">
    <text evidence="6">The sequence shown here is derived from an EMBL/GenBank/DDBJ whole genome shotgun (WGS) entry which is preliminary data.</text>
</comment>
<keyword evidence="1" id="KW-0217">Developmental protein</keyword>
<evidence type="ECO:0000256" key="4">
    <source>
        <dbReference type="PROSITE-ProRule" id="PRU00317"/>
    </source>
</evidence>
<dbReference type="AlphaFoldDB" id="A0A811KUE3"/>
<feature type="domain" description="PUM-HD" evidence="5">
    <location>
        <begin position="161"/>
        <end position="532"/>
    </location>
</feature>
<dbReference type="Proteomes" id="UP000614601">
    <property type="component" value="Unassembled WGS sequence"/>
</dbReference>
<keyword evidence="7" id="KW-1185">Reference proteome</keyword>
<sequence>MSIEVPRETQLYTLDIETDPFGHLDSRYRLAELVWETSDALVKVGYETVDEATSLQTRIKEIPLVVAERSLDSGFLTLDSLEVSCLSVDVVEFEEEASQFTSTPHKSKLPSAVQILLDSCDNNNCDKMFSNSVGYNRFMVSSHQHSFFQSQMFNDSRVIEESNRIIDEFPDMADEVMLLKFSQLEKDLLIGVLGSKHIYKNFRQLQERFERSEILRSGLVDMLVSHKVINTLSMDPMANYVIQDLIKRCPEKHEKIMKEFCRQPKDLANGRCSSRVLQEAVEQMEPNLVKDFLFSLQGHEVDIARDQCGNHVIQKIFDCHHYSVFDDLTRRLSQVCVLDSIVKSKYGCRVIQKCLETLADAITEDTVPDSINCLVMPLLQRANEYTRNEYANYVIQNLMKHPALERQRDYIIDVVVVGNILTLSQDKFASHVVETALEVSNTEYMNKLCTEIFDDYEVNAKHQTALEIMMLDQYGNYVAQKLLDFVIHVHDGQVPGDQKWIQTYVETVIRLRSRLENYSSGKKILERICLLTEQH</sequence>
<dbReference type="InterPro" id="IPR001313">
    <property type="entry name" value="Pumilio_RNA-bd_rpt"/>
</dbReference>
<evidence type="ECO:0000256" key="1">
    <source>
        <dbReference type="ARBA" id="ARBA00022473"/>
    </source>
</evidence>
<feature type="repeat" description="Pumilio" evidence="4">
    <location>
        <begin position="331"/>
        <end position="369"/>
    </location>
</feature>
<dbReference type="GO" id="GO:0005634">
    <property type="term" value="C:nucleus"/>
    <property type="evidence" value="ECO:0007669"/>
    <property type="project" value="TreeGrafter"/>
</dbReference>
<dbReference type="OrthoDB" id="668540at2759"/>
<dbReference type="PANTHER" id="PTHR12537">
    <property type="entry name" value="RNA BINDING PROTEIN PUMILIO-RELATED"/>
    <property type="match status" value="1"/>
</dbReference>
<dbReference type="InterPro" id="IPR033133">
    <property type="entry name" value="PUM-HD"/>
</dbReference>
<accession>A0A811KUE3</accession>
<organism evidence="6 7">
    <name type="scientific">Bursaphelenchus okinawaensis</name>
    <dbReference type="NCBI Taxonomy" id="465554"/>
    <lineage>
        <taxon>Eukaryota</taxon>
        <taxon>Metazoa</taxon>
        <taxon>Ecdysozoa</taxon>
        <taxon>Nematoda</taxon>
        <taxon>Chromadorea</taxon>
        <taxon>Rhabditida</taxon>
        <taxon>Tylenchina</taxon>
        <taxon>Tylenchomorpha</taxon>
        <taxon>Aphelenchoidea</taxon>
        <taxon>Aphelenchoididae</taxon>
        <taxon>Bursaphelenchus</taxon>
    </lineage>
</organism>
<dbReference type="EMBL" id="CAJFCW020000004">
    <property type="protein sequence ID" value="CAG9111159.1"/>
    <property type="molecule type" value="Genomic_DNA"/>
</dbReference>
<keyword evidence="3" id="KW-0221">Differentiation</keyword>
<dbReference type="Pfam" id="PF00806">
    <property type="entry name" value="PUF"/>
    <property type="match status" value="6"/>
</dbReference>
<dbReference type="GO" id="GO:0030154">
    <property type="term" value="P:cell differentiation"/>
    <property type="evidence" value="ECO:0007669"/>
    <property type="project" value="UniProtKB-KW"/>
</dbReference>
<dbReference type="GO" id="GO:0005737">
    <property type="term" value="C:cytoplasm"/>
    <property type="evidence" value="ECO:0007669"/>
    <property type="project" value="TreeGrafter"/>
</dbReference>
<dbReference type="GO" id="GO:0003730">
    <property type="term" value="F:mRNA 3'-UTR binding"/>
    <property type="evidence" value="ECO:0007669"/>
    <property type="project" value="TreeGrafter"/>
</dbReference>
<evidence type="ECO:0000256" key="2">
    <source>
        <dbReference type="ARBA" id="ARBA00022737"/>
    </source>
</evidence>